<evidence type="ECO:0000256" key="1">
    <source>
        <dbReference type="SAM" id="MobiDB-lite"/>
    </source>
</evidence>
<gene>
    <name evidence="2" type="ORF">AVEN_219517_1</name>
</gene>
<feature type="compositionally biased region" description="Basic and acidic residues" evidence="1">
    <location>
        <begin position="66"/>
        <end position="76"/>
    </location>
</feature>
<accession>A0A4Y2BQ52</accession>
<evidence type="ECO:0000313" key="2">
    <source>
        <dbReference type="EMBL" id="GBL93406.1"/>
    </source>
</evidence>
<comment type="caution">
    <text evidence="2">The sequence shown here is derived from an EMBL/GenBank/DDBJ whole genome shotgun (WGS) entry which is preliminary data.</text>
</comment>
<proteinExistence type="predicted"/>
<keyword evidence="3" id="KW-1185">Reference proteome</keyword>
<protein>
    <submittedName>
        <fullName evidence="2">Uncharacterized protein</fullName>
    </submittedName>
</protein>
<feature type="region of interest" description="Disordered" evidence="1">
    <location>
        <begin position="52"/>
        <end position="76"/>
    </location>
</feature>
<sequence length="76" mass="8575">MYNEALPSILRDYNFQVLDDSLDDFQTVEDVKIGVSDLSTITKVSVVDRKPEEVGRQPAVPGNELHNLRMEESRPG</sequence>
<name>A0A4Y2BQ52_ARAVE</name>
<evidence type="ECO:0000313" key="3">
    <source>
        <dbReference type="Proteomes" id="UP000499080"/>
    </source>
</evidence>
<dbReference type="Proteomes" id="UP000499080">
    <property type="component" value="Unassembled WGS sequence"/>
</dbReference>
<dbReference type="AlphaFoldDB" id="A0A4Y2BQ52"/>
<dbReference type="EMBL" id="BGPR01000093">
    <property type="protein sequence ID" value="GBL93406.1"/>
    <property type="molecule type" value="Genomic_DNA"/>
</dbReference>
<organism evidence="2 3">
    <name type="scientific">Araneus ventricosus</name>
    <name type="common">Orbweaver spider</name>
    <name type="synonym">Epeira ventricosa</name>
    <dbReference type="NCBI Taxonomy" id="182803"/>
    <lineage>
        <taxon>Eukaryota</taxon>
        <taxon>Metazoa</taxon>
        <taxon>Ecdysozoa</taxon>
        <taxon>Arthropoda</taxon>
        <taxon>Chelicerata</taxon>
        <taxon>Arachnida</taxon>
        <taxon>Araneae</taxon>
        <taxon>Araneomorphae</taxon>
        <taxon>Entelegynae</taxon>
        <taxon>Araneoidea</taxon>
        <taxon>Araneidae</taxon>
        <taxon>Araneus</taxon>
    </lineage>
</organism>
<reference evidence="2 3" key="1">
    <citation type="journal article" date="2019" name="Sci. Rep.">
        <title>Orb-weaving spider Araneus ventricosus genome elucidates the spidroin gene catalogue.</title>
        <authorList>
            <person name="Kono N."/>
            <person name="Nakamura H."/>
            <person name="Ohtoshi R."/>
            <person name="Moran D.A.P."/>
            <person name="Shinohara A."/>
            <person name="Yoshida Y."/>
            <person name="Fujiwara M."/>
            <person name="Mori M."/>
            <person name="Tomita M."/>
            <person name="Arakawa K."/>
        </authorList>
    </citation>
    <scope>NUCLEOTIDE SEQUENCE [LARGE SCALE GENOMIC DNA]</scope>
</reference>